<dbReference type="GO" id="GO:0016301">
    <property type="term" value="F:kinase activity"/>
    <property type="evidence" value="ECO:0007669"/>
    <property type="project" value="UniProtKB-KW"/>
</dbReference>
<dbReference type="PANTHER" id="PTHR18964">
    <property type="entry name" value="ROK (REPRESSOR, ORF, KINASE) FAMILY"/>
    <property type="match status" value="1"/>
</dbReference>
<accession>A0A3N4Z6E4</accession>
<reference evidence="2 3" key="1">
    <citation type="submission" date="2018-11" db="EMBL/GenBank/DDBJ databases">
        <title>Sequencing the genomes of 1000 actinobacteria strains.</title>
        <authorList>
            <person name="Klenk H.-P."/>
        </authorList>
    </citation>
    <scope>NUCLEOTIDE SEQUENCE [LARGE SCALE GENOMIC DNA]</scope>
    <source>
        <strain evidence="2 3">DSM 14418</strain>
    </source>
</reference>
<dbReference type="PANTHER" id="PTHR18964:SF149">
    <property type="entry name" value="BIFUNCTIONAL UDP-N-ACETYLGLUCOSAMINE 2-EPIMERASE_N-ACETYLMANNOSAMINE KINASE"/>
    <property type="match status" value="1"/>
</dbReference>
<dbReference type="InterPro" id="IPR000600">
    <property type="entry name" value="ROK"/>
</dbReference>
<evidence type="ECO:0000313" key="3">
    <source>
        <dbReference type="Proteomes" id="UP000280726"/>
    </source>
</evidence>
<dbReference type="Proteomes" id="UP000280726">
    <property type="component" value="Unassembled WGS sequence"/>
</dbReference>
<dbReference type="InterPro" id="IPR036388">
    <property type="entry name" value="WH-like_DNA-bd_sf"/>
</dbReference>
<dbReference type="Gene3D" id="1.10.10.10">
    <property type="entry name" value="Winged helix-like DNA-binding domain superfamily/Winged helix DNA-binding domain"/>
    <property type="match status" value="1"/>
</dbReference>
<keyword evidence="3" id="KW-1185">Reference proteome</keyword>
<dbReference type="OrthoDB" id="3464494at2"/>
<evidence type="ECO:0000313" key="2">
    <source>
        <dbReference type="EMBL" id="RPF28979.1"/>
    </source>
</evidence>
<evidence type="ECO:0000256" key="1">
    <source>
        <dbReference type="ARBA" id="ARBA00006479"/>
    </source>
</evidence>
<dbReference type="InterPro" id="IPR043129">
    <property type="entry name" value="ATPase_NBD"/>
</dbReference>
<name>A0A3N4Z6E4_9MICO</name>
<comment type="caution">
    <text evidence="2">The sequence shown here is derived from an EMBL/GenBank/DDBJ whole genome shotgun (WGS) entry which is preliminary data.</text>
</comment>
<dbReference type="SUPFAM" id="SSF53067">
    <property type="entry name" value="Actin-like ATPase domain"/>
    <property type="match status" value="1"/>
</dbReference>
<dbReference type="AlphaFoldDB" id="A0A3N4Z6E4"/>
<sequence length="389" mass="39207">MTRTAWTPLEGSAQAVALEVLVNGPLSRTALASRLGLSQASLTRLTKPLLESGLLVEAEPSASEARLGRPTQPLDVIPEASHFAGVKLTEETAYGVVTTLRAGVVAERTMPLPGHDPAGVVAAVAELVAALGAEAADRGGLQGVGVSLGGNTREATVVTRAPFLGWRDVPLAELVASATGLPTVIENDVTALTEAEHWFGAGREHATFGLLTIGAGVGFGLVVDRRLVTSPEAGLGLVGHHPLDPGGPRCLVGHRGCASAMLTVGGISGAVSAAVGRWVGYDEALDLAAAGDAVARAVVDDSGRALGIMVAAAANFTTAPAVVIGGEGVRLADVAAAAFAQGLASGRDPDASEVEVIVRPGDFHQWARGAAVVAIQAFVSGRPAAGRRG</sequence>
<keyword evidence="2" id="KW-0808">Transferase</keyword>
<dbReference type="RefSeq" id="WP_123919589.1">
    <property type="nucleotide sequence ID" value="NZ_RKRA01000001.1"/>
</dbReference>
<comment type="similarity">
    <text evidence="1">Belongs to the ROK (NagC/XylR) family.</text>
</comment>
<organism evidence="2 3">
    <name type="scientific">Georgenia muralis</name>
    <dbReference type="NCBI Taxonomy" id="154117"/>
    <lineage>
        <taxon>Bacteria</taxon>
        <taxon>Bacillati</taxon>
        <taxon>Actinomycetota</taxon>
        <taxon>Actinomycetes</taxon>
        <taxon>Micrococcales</taxon>
        <taxon>Bogoriellaceae</taxon>
        <taxon>Georgenia</taxon>
    </lineage>
</organism>
<protein>
    <submittedName>
        <fullName evidence="2">Putative NBD/HSP70 family sugar kinase</fullName>
    </submittedName>
</protein>
<dbReference type="Pfam" id="PF00480">
    <property type="entry name" value="ROK"/>
    <property type="match status" value="1"/>
</dbReference>
<dbReference type="Gene3D" id="3.30.420.40">
    <property type="match status" value="2"/>
</dbReference>
<dbReference type="SUPFAM" id="SSF46785">
    <property type="entry name" value="Winged helix' DNA-binding domain"/>
    <property type="match status" value="1"/>
</dbReference>
<proteinExistence type="inferred from homology"/>
<keyword evidence="2" id="KW-0418">Kinase</keyword>
<dbReference type="EMBL" id="RKRA01000001">
    <property type="protein sequence ID" value="RPF28979.1"/>
    <property type="molecule type" value="Genomic_DNA"/>
</dbReference>
<gene>
    <name evidence="2" type="ORF">EDD32_3530</name>
</gene>
<dbReference type="InterPro" id="IPR036390">
    <property type="entry name" value="WH_DNA-bd_sf"/>
</dbReference>